<evidence type="ECO:0000256" key="4">
    <source>
        <dbReference type="ARBA" id="ARBA00022692"/>
    </source>
</evidence>
<evidence type="ECO:0000256" key="3">
    <source>
        <dbReference type="ARBA" id="ARBA00022475"/>
    </source>
</evidence>
<comment type="similarity">
    <text evidence="9">Belongs to the TatA/E family.</text>
</comment>
<feature type="region of interest" description="Disordered" evidence="10">
    <location>
        <begin position="47"/>
        <end position="68"/>
    </location>
</feature>
<name>A0A918C4P2_9DEIO</name>
<sequence length="68" mass="7500">MPGIGPLELVLIVVVVILLFGARKLPEMGKGLGEGIREFRRAGRELLRGSEPENRDRADEERGMGADR</sequence>
<organism evidence="11 12">
    <name type="scientific">Deinococcus ruber</name>
    <dbReference type="NCBI Taxonomy" id="1848197"/>
    <lineage>
        <taxon>Bacteria</taxon>
        <taxon>Thermotogati</taxon>
        <taxon>Deinococcota</taxon>
        <taxon>Deinococci</taxon>
        <taxon>Deinococcales</taxon>
        <taxon>Deinococcaceae</taxon>
        <taxon>Deinococcus</taxon>
    </lineage>
</organism>
<dbReference type="Proteomes" id="UP000603865">
    <property type="component" value="Unassembled WGS sequence"/>
</dbReference>
<keyword evidence="8 9" id="KW-0472">Membrane</keyword>
<keyword evidence="7 9" id="KW-0811">Translocation</keyword>
<protein>
    <recommendedName>
        <fullName evidence="9">Sec-independent protein translocase protein TatA</fullName>
    </recommendedName>
</protein>
<dbReference type="PANTHER" id="PTHR42982">
    <property type="entry name" value="SEC-INDEPENDENT PROTEIN TRANSLOCASE PROTEIN TATA"/>
    <property type="match status" value="1"/>
</dbReference>
<dbReference type="HAMAP" id="MF_00236">
    <property type="entry name" value="TatA_E"/>
    <property type="match status" value="1"/>
</dbReference>
<accession>A0A918C4P2</accession>
<dbReference type="Gene3D" id="1.20.5.3310">
    <property type="match status" value="1"/>
</dbReference>
<evidence type="ECO:0000256" key="10">
    <source>
        <dbReference type="SAM" id="MobiDB-lite"/>
    </source>
</evidence>
<keyword evidence="4 9" id="KW-0812">Transmembrane</keyword>
<keyword evidence="3 9" id="KW-1003">Cell membrane</keyword>
<dbReference type="GO" id="GO:0043953">
    <property type="term" value="P:protein transport by the Tat complex"/>
    <property type="evidence" value="ECO:0007669"/>
    <property type="project" value="UniProtKB-UniRule"/>
</dbReference>
<dbReference type="InterPro" id="IPR006312">
    <property type="entry name" value="TatA/E"/>
</dbReference>
<evidence type="ECO:0000256" key="2">
    <source>
        <dbReference type="ARBA" id="ARBA00022448"/>
    </source>
</evidence>
<reference evidence="11" key="2">
    <citation type="submission" date="2020-09" db="EMBL/GenBank/DDBJ databases">
        <authorList>
            <person name="Sun Q."/>
            <person name="Ohkuma M."/>
        </authorList>
    </citation>
    <scope>NUCLEOTIDE SEQUENCE</scope>
    <source>
        <strain evidence="11">JCM 31311</strain>
    </source>
</reference>
<keyword evidence="6 9" id="KW-1133">Transmembrane helix</keyword>
<comment type="caution">
    <text evidence="11">The sequence shown here is derived from an EMBL/GenBank/DDBJ whole genome shotgun (WGS) entry which is preliminary data.</text>
</comment>
<dbReference type="RefSeq" id="WP_189089048.1">
    <property type="nucleotide sequence ID" value="NZ_BMQL01000006.1"/>
</dbReference>
<evidence type="ECO:0000313" key="12">
    <source>
        <dbReference type="Proteomes" id="UP000603865"/>
    </source>
</evidence>
<comment type="function">
    <text evidence="9">Part of the twin-arginine translocation (Tat) system that transports large folded proteins containing a characteristic twin-arginine motif in their signal peptide across membranes. TatA could form the protein-conducting channel of the Tat system.</text>
</comment>
<dbReference type="PANTHER" id="PTHR42982:SF1">
    <property type="entry name" value="SEC-INDEPENDENT PROTEIN TRANSLOCASE PROTEIN TATA"/>
    <property type="match status" value="1"/>
</dbReference>
<evidence type="ECO:0000313" key="11">
    <source>
        <dbReference type="EMBL" id="GGR03485.1"/>
    </source>
</evidence>
<dbReference type="Pfam" id="PF02416">
    <property type="entry name" value="TatA_B_E"/>
    <property type="match status" value="1"/>
</dbReference>
<evidence type="ECO:0000256" key="6">
    <source>
        <dbReference type="ARBA" id="ARBA00022989"/>
    </source>
</evidence>
<dbReference type="InterPro" id="IPR003369">
    <property type="entry name" value="TatA/B/E"/>
</dbReference>
<keyword evidence="12" id="KW-1185">Reference proteome</keyword>
<evidence type="ECO:0000256" key="7">
    <source>
        <dbReference type="ARBA" id="ARBA00023010"/>
    </source>
</evidence>
<dbReference type="GO" id="GO:0008320">
    <property type="term" value="F:protein transmembrane transporter activity"/>
    <property type="evidence" value="ECO:0007669"/>
    <property type="project" value="UniProtKB-UniRule"/>
</dbReference>
<gene>
    <name evidence="9 11" type="primary">tatA</name>
    <name evidence="11" type="ORF">GCM10008957_15460</name>
</gene>
<dbReference type="GO" id="GO:0033281">
    <property type="term" value="C:TAT protein transport complex"/>
    <property type="evidence" value="ECO:0007669"/>
    <property type="project" value="UniProtKB-UniRule"/>
</dbReference>
<evidence type="ECO:0000256" key="1">
    <source>
        <dbReference type="ARBA" id="ARBA00004162"/>
    </source>
</evidence>
<dbReference type="EMBL" id="BMQL01000006">
    <property type="protein sequence ID" value="GGR03485.1"/>
    <property type="molecule type" value="Genomic_DNA"/>
</dbReference>
<keyword evidence="2 9" id="KW-0813">Transport</keyword>
<reference evidence="11" key="1">
    <citation type="journal article" date="2014" name="Int. J. Syst. Evol. Microbiol.">
        <title>Complete genome sequence of Corynebacterium casei LMG S-19264T (=DSM 44701T), isolated from a smear-ripened cheese.</title>
        <authorList>
            <consortium name="US DOE Joint Genome Institute (JGI-PGF)"/>
            <person name="Walter F."/>
            <person name="Albersmeier A."/>
            <person name="Kalinowski J."/>
            <person name="Ruckert C."/>
        </authorList>
    </citation>
    <scope>NUCLEOTIDE SEQUENCE</scope>
    <source>
        <strain evidence="11">JCM 31311</strain>
    </source>
</reference>
<dbReference type="AlphaFoldDB" id="A0A918C4P2"/>
<dbReference type="NCBIfam" id="TIGR01411">
    <property type="entry name" value="tatAE"/>
    <property type="match status" value="1"/>
</dbReference>
<evidence type="ECO:0000256" key="8">
    <source>
        <dbReference type="ARBA" id="ARBA00023136"/>
    </source>
</evidence>
<keyword evidence="5 9" id="KW-0653">Protein transport</keyword>
<feature type="transmembrane region" description="Helical" evidence="9">
    <location>
        <begin position="6"/>
        <end position="22"/>
    </location>
</feature>
<evidence type="ECO:0000256" key="5">
    <source>
        <dbReference type="ARBA" id="ARBA00022927"/>
    </source>
</evidence>
<comment type="subcellular location">
    <subcellularLocation>
        <location evidence="1 9">Cell membrane</location>
        <topology evidence="1 9">Single-pass membrane protein</topology>
    </subcellularLocation>
</comment>
<evidence type="ECO:0000256" key="9">
    <source>
        <dbReference type="HAMAP-Rule" id="MF_00236"/>
    </source>
</evidence>
<comment type="subunit">
    <text evidence="9">Forms a complex with TatC.</text>
</comment>
<proteinExistence type="inferred from homology"/>